<dbReference type="GO" id="GO:0000166">
    <property type="term" value="F:nucleotide binding"/>
    <property type="evidence" value="ECO:0007669"/>
    <property type="project" value="UniProtKB-KW"/>
</dbReference>
<keyword evidence="1" id="KW-0547">Nucleotide-binding</keyword>
<organism evidence="4 5">
    <name type="scientific">Pedosphaera parvula (strain Ellin514)</name>
    <dbReference type="NCBI Taxonomy" id="320771"/>
    <lineage>
        <taxon>Bacteria</taxon>
        <taxon>Pseudomonadati</taxon>
        <taxon>Verrucomicrobiota</taxon>
        <taxon>Pedosphaerae</taxon>
        <taxon>Pedosphaerales</taxon>
        <taxon>Pedosphaeraceae</taxon>
        <taxon>Pedosphaera</taxon>
    </lineage>
</organism>
<dbReference type="EMBL" id="ABOX02000067">
    <property type="protein sequence ID" value="EEF57472.1"/>
    <property type="molecule type" value="Genomic_DNA"/>
</dbReference>
<evidence type="ECO:0000313" key="5">
    <source>
        <dbReference type="Proteomes" id="UP000003688"/>
    </source>
</evidence>
<dbReference type="STRING" id="320771.Cflav_PD0506"/>
<proteinExistence type="inferred from homology"/>
<dbReference type="InterPro" id="IPR044672">
    <property type="entry name" value="MOCS2A"/>
</dbReference>
<keyword evidence="5" id="KW-1185">Reference proteome</keyword>
<dbReference type="Proteomes" id="UP000003688">
    <property type="component" value="Unassembled WGS sequence"/>
</dbReference>
<evidence type="ECO:0000313" key="4">
    <source>
        <dbReference type="EMBL" id="EEF57472.1"/>
    </source>
</evidence>
<dbReference type="InterPro" id="IPR016155">
    <property type="entry name" value="Mopterin_synth/thiamin_S_b"/>
</dbReference>
<comment type="caution">
    <text evidence="4">The sequence shown here is derived from an EMBL/GenBank/DDBJ whole genome shotgun (WGS) entry which is preliminary data.</text>
</comment>
<dbReference type="CDD" id="cd00754">
    <property type="entry name" value="Ubl_MoaD"/>
    <property type="match status" value="1"/>
</dbReference>
<gene>
    <name evidence="4" type="ORF">Cflav_PD0506</name>
</gene>
<dbReference type="RefSeq" id="WP_007418490.1">
    <property type="nucleotide sequence ID" value="NZ_ABOX02000067.1"/>
</dbReference>
<name>B9XRQ7_PEDPL</name>
<dbReference type="GO" id="GO:0006777">
    <property type="term" value="P:Mo-molybdopterin cofactor biosynthetic process"/>
    <property type="evidence" value="ECO:0007669"/>
    <property type="project" value="InterPro"/>
</dbReference>
<protein>
    <recommendedName>
        <fullName evidence="3">Molybdopterin synthase sulfur carrier subunit</fullName>
    </recommendedName>
</protein>
<evidence type="ECO:0000256" key="1">
    <source>
        <dbReference type="ARBA" id="ARBA00022741"/>
    </source>
</evidence>
<dbReference type="OrthoDB" id="200013at2"/>
<dbReference type="SUPFAM" id="SSF54285">
    <property type="entry name" value="MoaD/ThiS"/>
    <property type="match status" value="1"/>
</dbReference>
<sequence>MQIQVHFYSYFKDLTGCTDTIETLTDGSTIDTLLKQLIERFPKLGGMQNSTLIAVGVEYQGRSYVLKAGDQVSLFPPVQGG</sequence>
<reference evidence="4 5" key="1">
    <citation type="journal article" date="2011" name="J. Bacteriol.">
        <title>Genome sequence of 'Pedosphaera parvula' Ellin514, an aerobic Verrucomicrobial isolate from pasture soil.</title>
        <authorList>
            <person name="Kant R."/>
            <person name="van Passel M.W."/>
            <person name="Sangwan P."/>
            <person name="Palva A."/>
            <person name="Lucas S."/>
            <person name="Copeland A."/>
            <person name="Lapidus A."/>
            <person name="Glavina Del Rio T."/>
            <person name="Dalin E."/>
            <person name="Tice H."/>
            <person name="Bruce D."/>
            <person name="Goodwin L."/>
            <person name="Pitluck S."/>
            <person name="Chertkov O."/>
            <person name="Larimer F.W."/>
            <person name="Land M.L."/>
            <person name="Hauser L."/>
            <person name="Brettin T.S."/>
            <person name="Detter J.C."/>
            <person name="Han S."/>
            <person name="de Vos W.M."/>
            <person name="Janssen P.H."/>
            <person name="Smidt H."/>
        </authorList>
    </citation>
    <scope>NUCLEOTIDE SEQUENCE [LARGE SCALE GENOMIC DNA]</scope>
    <source>
        <strain evidence="4 5">Ellin514</strain>
    </source>
</reference>
<dbReference type="GO" id="GO:1990133">
    <property type="term" value="C:molybdopterin adenylyltransferase complex"/>
    <property type="evidence" value="ECO:0007669"/>
    <property type="project" value="TreeGrafter"/>
</dbReference>
<comment type="similarity">
    <text evidence="2">Belongs to the MoaD family.</text>
</comment>
<dbReference type="Pfam" id="PF02597">
    <property type="entry name" value="ThiS"/>
    <property type="match status" value="1"/>
</dbReference>
<dbReference type="InterPro" id="IPR012675">
    <property type="entry name" value="Beta-grasp_dom_sf"/>
</dbReference>
<accession>B9XRQ7</accession>
<dbReference type="Gene3D" id="3.10.20.30">
    <property type="match status" value="1"/>
</dbReference>
<dbReference type="PANTHER" id="PTHR33359:SF1">
    <property type="entry name" value="MOLYBDOPTERIN SYNTHASE SULFUR CARRIER SUBUNIT"/>
    <property type="match status" value="1"/>
</dbReference>
<dbReference type="PANTHER" id="PTHR33359">
    <property type="entry name" value="MOLYBDOPTERIN SYNTHASE SULFUR CARRIER SUBUNIT"/>
    <property type="match status" value="1"/>
</dbReference>
<evidence type="ECO:0000256" key="3">
    <source>
        <dbReference type="ARBA" id="ARBA00024247"/>
    </source>
</evidence>
<dbReference type="AlphaFoldDB" id="B9XRQ7"/>
<evidence type="ECO:0000256" key="2">
    <source>
        <dbReference type="ARBA" id="ARBA00024200"/>
    </source>
</evidence>
<dbReference type="InterPro" id="IPR003749">
    <property type="entry name" value="ThiS/MoaD-like"/>
</dbReference>